<feature type="compositionally biased region" description="Polar residues" evidence="1">
    <location>
        <begin position="503"/>
        <end position="536"/>
    </location>
</feature>
<feature type="compositionally biased region" description="Basic and acidic residues" evidence="1">
    <location>
        <begin position="605"/>
        <end position="616"/>
    </location>
</feature>
<feature type="region of interest" description="Disordered" evidence="1">
    <location>
        <begin position="1"/>
        <end position="253"/>
    </location>
</feature>
<feature type="region of interest" description="Disordered" evidence="1">
    <location>
        <begin position="330"/>
        <end position="468"/>
    </location>
</feature>
<feature type="compositionally biased region" description="Polar residues" evidence="1">
    <location>
        <begin position="90"/>
        <end position="99"/>
    </location>
</feature>
<protein>
    <submittedName>
        <fullName evidence="2">Uncharacterized protein</fullName>
    </submittedName>
</protein>
<feature type="compositionally biased region" description="Low complexity" evidence="1">
    <location>
        <begin position="433"/>
        <end position="452"/>
    </location>
</feature>
<dbReference type="EMBL" id="JAUIQD010000002">
    <property type="protein sequence ID" value="KAK3358966.1"/>
    <property type="molecule type" value="Genomic_DNA"/>
</dbReference>
<organism evidence="2 3">
    <name type="scientific">Lasiosphaeria hispida</name>
    <dbReference type="NCBI Taxonomy" id="260671"/>
    <lineage>
        <taxon>Eukaryota</taxon>
        <taxon>Fungi</taxon>
        <taxon>Dikarya</taxon>
        <taxon>Ascomycota</taxon>
        <taxon>Pezizomycotina</taxon>
        <taxon>Sordariomycetes</taxon>
        <taxon>Sordariomycetidae</taxon>
        <taxon>Sordariales</taxon>
        <taxon>Lasiosphaeriaceae</taxon>
        <taxon>Lasiosphaeria</taxon>
    </lineage>
</organism>
<keyword evidence="3" id="KW-1185">Reference proteome</keyword>
<feature type="compositionally biased region" description="Low complexity" evidence="1">
    <location>
        <begin position="210"/>
        <end position="228"/>
    </location>
</feature>
<proteinExistence type="predicted"/>
<evidence type="ECO:0000313" key="3">
    <source>
        <dbReference type="Proteomes" id="UP001275084"/>
    </source>
</evidence>
<evidence type="ECO:0000313" key="2">
    <source>
        <dbReference type="EMBL" id="KAK3358966.1"/>
    </source>
</evidence>
<feature type="region of interest" description="Disordered" evidence="1">
    <location>
        <begin position="577"/>
        <end position="616"/>
    </location>
</feature>
<reference evidence="2" key="2">
    <citation type="submission" date="2023-06" db="EMBL/GenBank/DDBJ databases">
        <authorList>
            <consortium name="Lawrence Berkeley National Laboratory"/>
            <person name="Haridas S."/>
            <person name="Hensen N."/>
            <person name="Bonometti L."/>
            <person name="Westerberg I."/>
            <person name="Brannstrom I.O."/>
            <person name="Guillou S."/>
            <person name="Cros-Aarteil S."/>
            <person name="Calhoun S."/>
            <person name="Kuo A."/>
            <person name="Mondo S."/>
            <person name="Pangilinan J."/>
            <person name="Riley R."/>
            <person name="Labutti K."/>
            <person name="Andreopoulos B."/>
            <person name="Lipzen A."/>
            <person name="Chen C."/>
            <person name="Yanf M."/>
            <person name="Daum C."/>
            <person name="Ng V."/>
            <person name="Clum A."/>
            <person name="Steindorff A."/>
            <person name="Ohm R."/>
            <person name="Martin F."/>
            <person name="Silar P."/>
            <person name="Natvig D."/>
            <person name="Lalanne C."/>
            <person name="Gautier V."/>
            <person name="Ament-Velasquez S.L."/>
            <person name="Kruys A."/>
            <person name="Hutchinson M.I."/>
            <person name="Powell A.J."/>
            <person name="Barry K."/>
            <person name="Miller A.N."/>
            <person name="Grigoriev I.V."/>
            <person name="Debuchy R."/>
            <person name="Gladieux P."/>
            <person name="Thoren M.H."/>
            <person name="Johannesson H."/>
        </authorList>
    </citation>
    <scope>NUCLEOTIDE SEQUENCE</scope>
    <source>
        <strain evidence="2">CBS 955.72</strain>
    </source>
</reference>
<dbReference type="Proteomes" id="UP001275084">
    <property type="component" value="Unassembled WGS sequence"/>
</dbReference>
<sequence length="616" mass="65348">MYIYSKPHAPRPGDADDADRDPHQEHRSASLGPTTTTHLSVPSPHPLPPSPSSISASTTPRPRPSLSESGSKSRRSSLPVTFPFPPLFKPNTSSTSLAPSTAEGKPIPLDNSTAGHRTSALEKLNSAYPSIGRRHRYAKSAGAQSSTYSQPVLVRTYTGPPPSQSSHGVRSPRYRPSSGGRGGSRRVPLPPSSRSGTANLSSRPIQPALSGIGASSGSTSQGTGHNGSRFTGLNMPRHKSKKSSSSGSSKLPLPLTLPLPLPWQWQSSLRPEHDEAKLPPLEAFSFKSFMADMQARGGEDDIGADLDRIAEICARSRYSLSNQYEVHVVPHGSGESFTTGGRPSTSGQRRRGHNYNAGGPTLQAFNSDDDESSAARSHRKRRSGGRRRSVAYGTLETIMSSSRSSEEDKTKKKPAAEIAVEVRGRVGRKTWDSSTGSGSKSGSAAEGLAEGHGIIGPSHHSPKGTLARKKSAAFATAVMDSGRSVGRNDAGASALVGEPALPHTSNTNLGVRTTPDSPTFGNISLQNSRPESPTTNDRMEVHLADELPHQDDLVTSSAMRGAWSAWIPWRTNQTKLETEGSSHARAATSHAEGSLRQLLKAVDVTPDKGKAADREG</sequence>
<feature type="compositionally biased region" description="Low complexity" evidence="1">
    <location>
        <begin position="243"/>
        <end position="253"/>
    </location>
</feature>
<accession>A0AAJ0HPC8</accession>
<comment type="caution">
    <text evidence="2">The sequence shown here is derived from an EMBL/GenBank/DDBJ whole genome shotgun (WGS) entry which is preliminary data.</text>
</comment>
<feature type="region of interest" description="Disordered" evidence="1">
    <location>
        <begin position="496"/>
        <end position="536"/>
    </location>
</feature>
<feature type="compositionally biased region" description="Polar residues" evidence="1">
    <location>
        <begin position="335"/>
        <end position="347"/>
    </location>
</feature>
<dbReference type="AlphaFoldDB" id="A0AAJ0HPC8"/>
<feature type="compositionally biased region" description="Basic residues" evidence="1">
    <location>
        <begin position="376"/>
        <end position="389"/>
    </location>
</feature>
<name>A0AAJ0HPC8_9PEZI</name>
<reference evidence="2" key="1">
    <citation type="journal article" date="2023" name="Mol. Phylogenet. Evol.">
        <title>Genome-scale phylogeny and comparative genomics of the fungal order Sordariales.</title>
        <authorList>
            <person name="Hensen N."/>
            <person name="Bonometti L."/>
            <person name="Westerberg I."/>
            <person name="Brannstrom I.O."/>
            <person name="Guillou S."/>
            <person name="Cros-Aarteil S."/>
            <person name="Calhoun S."/>
            <person name="Haridas S."/>
            <person name="Kuo A."/>
            <person name="Mondo S."/>
            <person name="Pangilinan J."/>
            <person name="Riley R."/>
            <person name="LaButti K."/>
            <person name="Andreopoulos B."/>
            <person name="Lipzen A."/>
            <person name="Chen C."/>
            <person name="Yan M."/>
            <person name="Daum C."/>
            <person name="Ng V."/>
            <person name="Clum A."/>
            <person name="Steindorff A."/>
            <person name="Ohm R.A."/>
            <person name="Martin F."/>
            <person name="Silar P."/>
            <person name="Natvig D.O."/>
            <person name="Lalanne C."/>
            <person name="Gautier V."/>
            <person name="Ament-Velasquez S.L."/>
            <person name="Kruys A."/>
            <person name="Hutchinson M.I."/>
            <person name="Powell A.J."/>
            <person name="Barry K."/>
            <person name="Miller A.N."/>
            <person name="Grigoriev I.V."/>
            <person name="Debuchy R."/>
            <person name="Gladieux P."/>
            <person name="Hiltunen Thoren M."/>
            <person name="Johannesson H."/>
        </authorList>
    </citation>
    <scope>NUCLEOTIDE SEQUENCE</scope>
    <source>
        <strain evidence="2">CBS 955.72</strain>
    </source>
</reference>
<feature type="compositionally biased region" description="Low complexity" evidence="1">
    <location>
        <begin position="52"/>
        <end position="70"/>
    </location>
</feature>
<gene>
    <name evidence="2" type="ORF">B0T25DRAFT_564022</name>
</gene>
<evidence type="ECO:0000256" key="1">
    <source>
        <dbReference type="SAM" id="MobiDB-lite"/>
    </source>
</evidence>